<dbReference type="EMBL" id="BMWS01000001">
    <property type="protein sequence ID" value="GGX03437.1"/>
    <property type="molecule type" value="Genomic_DNA"/>
</dbReference>
<accession>A0A918N1G1</accession>
<comment type="caution">
    <text evidence="2">The sequence shown here is derived from an EMBL/GenBank/DDBJ whole genome shotgun (WGS) entry which is preliminary data.</text>
</comment>
<dbReference type="PANTHER" id="PTHR33639:SF2">
    <property type="entry name" value="DUF393 DOMAIN-CONTAINING PROTEIN"/>
    <property type="match status" value="1"/>
</dbReference>
<dbReference type="GO" id="GO:0015035">
    <property type="term" value="F:protein-disulfide reductase activity"/>
    <property type="evidence" value="ECO:0007669"/>
    <property type="project" value="InterPro"/>
</dbReference>
<dbReference type="AlphaFoldDB" id="A0A918N1G1"/>
<name>A0A918N1G1_9FLAO</name>
<dbReference type="RefSeq" id="WP_035087140.1">
    <property type="nucleotide sequence ID" value="NZ_BMWS01000001.1"/>
</dbReference>
<evidence type="ECO:0000313" key="3">
    <source>
        <dbReference type="Proteomes" id="UP000601108"/>
    </source>
</evidence>
<proteinExistence type="predicted"/>
<sequence length="137" mass="15975">MIEEGKKIILFDGVCNLCNSAINFIIQRDKKSIFRYASLQSEMGRKLITERKIDTSKLDSILLIDPKVAYYYKSTAALQIAKQLSGLYPLLSVFLIFPTFFRDWIYNIIAKNRYKWFGKKESCMIPTPELKSLFIDQ</sequence>
<keyword evidence="1" id="KW-0472">Membrane</keyword>
<reference evidence="2 3" key="1">
    <citation type="journal article" date="2014" name="Int. J. Syst. Evol. Microbiol.">
        <title>Complete genome sequence of Corynebacterium casei LMG S-19264T (=DSM 44701T), isolated from a smear-ripened cheese.</title>
        <authorList>
            <consortium name="US DOE Joint Genome Institute (JGI-PGF)"/>
            <person name="Walter F."/>
            <person name="Albersmeier A."/>
            <person name="Kalinowski J."/>
            <person name="Ruckert C."/>
        </authorList>
    </citation>
    <scope>NUCLEOTIDE SEQUENCE [LARGE SCALE GENOMIC DNA]</scope>
    <source>
        <strain evidence="2 3">KCTC 12285</strain>
    </source>
</reference>
<keyword evidence="1" id="KW-1133">Transmembrane helix</keyword>
<dbReference type="Pfam" id="PF04134">
    <property type="entry name" value="DCC1-like"/>
    <property type="match status" value="1"/>
</dbReference>
<dbReference type="PANTHER" id="PTHR33639">
    <property type="entry name" value="THIOL-DISULFIDE OXIDOREDUCTASE DCC"/>
    <property type="match status" value="1"/>
</dbReference>
<evidence type="ECO:0000313" key="2">
    <source>
        <dbReference type="EMBL" id="GGX03437.1"/>
    </source>
</evidence>
<dbReference type="Proteomes" id="UP000601108">
    <property type="component" value="Unassembled WGS sequence"/>
</dbReference>
<evidence type="ECO:0000256" key="1">
    <source>
        <dbReference type="SAM" id="Phobius"/>
    </source>
</evidence>
<dbReference type="InterPro" id="IPR052927">
    <property type="entry name" value="DCC_oxidoreductase"/>
</dbReference>
<keyword evidence="3" id="KW-1185">Reference proteome</keyword>
<protein>
    <submittedName>
        <fullName evidence="2">Thiol-disulfide oxidoreductase</fullName>
    </submittedName>
</protein>
<feature type="transmembrane region" description="Helical" evidence="1">
    <location>
        <begin position="87"/>
        <end position="105"/>
    </location>
</feature>
<organism evidence="2 3">
    <name type="scientific">Aquimarina muelleri</name>
    <dbReference type="NCBI Taxonomy" id="279356"/>
    <lineage>
        <taxon>Bacteria</taxon>
        <taxon>Pseudomonadati</taxon>
        <taxon>Bacteroidota</taxon>
        <taxon>Flavobacteriia</taxon>
        <taxon>Flavobacteriales</taxon>
        <taxon>Flavobacteriaceae</taxon>
        <taxon>Aquimarina</taxon>
    </lineage>
</organism>
<dbReference type="InterPro" id="IPR007263">
    <property type="entry name" value="DCC1-like"/>
</dbReference>
<gene>
    <name evidence="2" type="primary">yuxK</name>
    <name evidence="2" type="ORF">GCM10007384_01480</name>
</gene>
<keyword evidence="1" id="KW-0812">Transmembrane</keyword>